<accession>G4RED4</accession>
<proteinExistence type="predicted"/>
<evidence type="ECO:0000313" key="1">
    <source>
        <dbReference type="EMBL" id="AEQ52879.1"/>
    </source>
</evidence>
<keyword evidence="2" id="KW-1185">Reference proteome</keyword>
<name>G4RED4_PELHB</name>
<dbReference type="HOGENOM" id="CLU_3101932_0_0_5"/>
<sequence length="51" mass="5726">MTVALRCVQLFFPGPLRPARLWSARQKGWTRQAYMSSNEPAHRPVGAATRG</sequence>
<dbReference type="KEGG" id="phl:KKY_2884"/>
<protein>
    <submittedName>
        <fullName evidence="1">Uncharacterized protein</fullName>
    </submittedName>
</protein>
<dbReference type="AlphaFoldDB" id="G4RED4"/>
<reference evidence="1 2" key="1">
    <citation type="journal article" date="2012" name="J. Bacteriol.">
        <title>Complete genome sequence of Pelagibacterium halotolerans B2T.</title>
        <authorList>
            <person name="Huo Y.Y."/>
            <person name="Cheng H."/>
            <person name="Han X.F."/>
            <person name="Jiang X.W."/>
            <person name="Sun C."/>
            <person name="Zhang X.Q."/>
            <person name="Zhu X.F."/>
            <person name="Liu Y.F."/>
            <person name="Li P.F."/>
            <person name="Ni P.X."/>
            <person name="Wu M."/>
        </authorList>
    </citation>
    <scope>NUCLEOTIDE SEQUENCE [LARGE SCALE GENOMIC DNA]</scope>
    <source>
        <strain evidence="2">DSM 22347 / JCM 15775 / CGMCC 1.7692 / B2</strain>
    </source>
</reference>
<dbReference type="EMBL" id="CP003075">
    <property type="protein sequence ID" value="AEQ52879.1"/>
    <property type="molecule type" value="Genomic_DNA"/>
</dbReference>
<organism evidence="1 2">
    <name type="scientific">Pelagibacterium halotolerans (strain DSM 22347 / JCM 15775 / CGMCC 1.7692 / B2)</name>
    <dbReference type="NCBI Taxonomy" id="1082931"/>
    <lineage>
        <taxon>Bacteria</taxon>
        <taxon>Pseudomonadati</taxon>
        <taxon>Pseudomonadota</taxon>
        <taxon>Alphaproteobacteria</taxon>
        <taxon>Hyphomicrobiales</taxon>
        <taxon>Devosiaceae</taxon>
        <taxon>Pelagibacterium</taxon>
    </lineage>
</organism>
<evidence type="ECO:0000313" key="2">
    <source>
        <dbReference type="Proteomes" id="UP000008850"/>
    </source>
</evidence>
<dbReference type="Proteomes" id="UP000008850">
    <property type="component" value="Chromosome"/>
</dbReference>
<gene>
    <name evidence="1" type="ordered locus">KKY_2884</name>
</gene>